<feature type="region of interest" description="Disordered" evidence="1">
    <location>
        <begin position="192"/>
        <end position="235"/>
    </location>
</feature>
<sequence>MARTIAITIAAALIAGIAGYTLGASSAPQVAIEPSPEPDREPREEDDALALESDPSALQACEDRLASAEAALALRPARAEGPAIDPATLPEPARVALESPEVSRAIDAEVERRMTERIEQERARREAEWAARRAELRERLRAIGIDDATMGEITPTLCAIRDVYRQAWQDRRAGAGGGGGGDAGVRGGRRALREATRPMREEVEQALGPERTARLEDEGGMRALGMAAECGDGPR</sequence>
<reference evidence="2 3" key="1">
    <citation type="submission" date="2015-03" db="EMBL/GenBank/DDBJ databases">
        <title>Genome assembly of Sandaracinus amylolyticus DSM 53668.</title>
        <authorList>
            <person name="Sharma G."/>
            <person name="Subramanian S."/>
        </authorList>
    </citation>
    <scope>NUCLEOTIDE SEQUENCE [LARGE SCALE GENOMIC DNA]</scope>
    <source>
        <strain evidence="2 3">DSM 53668</strain>
    </source>
</reference>
<organism evidence="2 3">
    <name type="scientific">Sandaracinus amylolyticus</name>
    <dbReference type="NCBI Taxonomy" id="927083"/>
    <lineage>
        <taxon>Bacteria</taxon>
        <taxon>Pseudomonadati</taxon>
        <taxon>Myxococcota</taxon>
        <taxon>Polyangia</taxon>
        <taxon>Polyangiales</taxon>
        <taxon>Sandaracinaceae</taxon>
        <taxon>Sandaracinus</taxon>
    </lineage>
</organism>
<dbReference type="STRING" id="927083.DB32_007537"/>
<feature type="region of interest" description="Disordered" evidence="1">
    <location>
        <begin position="26"/>
        <end position="55"/>
    </location>
</feature>
<dbReference type="KEGG" id="samy:DB32_007537"/>
<evidence type="ECO:0000256" key="1">
    <source>
        <dbReference type="SAM" id="MobiDB-lite"/>
    </source>
</evidence>
<accession>A0A0F6YM75</accession>
<evidence type="ECO:0000313" key="2">
    <source>
        <dbReference type="EMBL" id="AKF10388.1"/>
    </source>
</evidence>
<protein>
    <submittedName>
        <fullName evidence="2">Uncharacterized protein</fullName>
    </submittedName>
</protein>
<evidence type="ECO:0000313" key="3">
    <source>
        <dbReference type="Proteomes" id="UP000034883"/>
    </source>
</evidence>
<dbReference type="RefSeq" id="WP_053237357.1">
    <property type="nucleotide sequence ID" value="NZ_CP011125.1"/>
</dbReference>
<proteinExistence type="predicted"/>
<dbReference type="AlphaFoldDB" id="A0A0F6YM75"/>
<name>A0A0F6YM75_9BACT</name>
<dbReference type="Proteomes" id="UP000034883">
    <property type="component" value="Chromosome"/>
</dbReference>
<gene>
    <name evidence="2" type="ORF">DB32_007537</name>
</gene>
<keyword evidence="3" id="KW-1185">Reference proteome</keyword>
<feature type="compositionally biased region" description="Basic and acidic residues" evidence="1">
    <location>
        <begin position="192"/>
        <end position="203"/>
    </location>
</feature>
<feature type="compositionally biased region" description="Basic and acidic residues" evidence="1">
    <location>
        <begin position="211"/>
        <end position="220"/>
    </location>
</feature>
<dbReference type="EMBL" id="CP011125">
    <property type="protein sequence ID" value="AKF10388.1"/>
    <property type="molecule type" value="Genomic_DNA"/>
</dbReference>